<feature type="transmembrane region" description="Helical" evidence="13">
    <location>
        <begin position="420"/>
        <end position="442"/>
    </location>
</feature>
<protein>
    <submittedName>
        <fullName evidence="14">Cation/acetate symporter ActP</fullName>
    </submittedName>
</protein>
<dbReference type="GO" id="GO:0015293">
    <property type="term" value="F:symporter activity"/>
    <property type="evidence" value="ECO:0007669"/>
    <property type="project" value="UniProtKB-KW"/>
</dbReference>
<feature type="transmembrane region" description="Helical" evidence="13">
    <location>
        <begin position="394"/>
        <end position="413"/>
    </location>
</feature>
<feature type="transmembrane region" description="Helical" evidence="13">
    <location>
        <begin position="304"/>
        <end position="326"/>
    </location>
</feature>
<dbReference type="PROSITE" id="PS50283">
    <property type="entry name" value="NA_SOLUT_SYMP_3"/>
    <property type="match status" value="1"/>
</dbReference>
<comment type="subcellular location">
    <subcellularLocation>
        <location evidence="1">Cell membrane</location>
        <topology evidence="1">Multi-pass membrane protein</topology>
    </subcellularLocation>
</comment>
<dbReference type="InterPro" id="IPR001734">
    <property type="entry name" value="Na/solute_symporter"/>
</dbReference>
<dbReference type="GO" id="GO:0005886">
    <property type="term" value="C:plasma membrane"/>
    <property type="evidence" value="ECO:0007669"/>
    <property type="project" value="UniProtKB-SubCell"/>
</dbReference>
<evidence type="ECO:0000256" key="11">
    <source>
        <dbReference type="ARBA" id="ARBA00023201"/>
    </source>
</evidence>
<dbReference type="Gene3D" id="1.20.1730.10">
    <property type="entry name" value="Sodium/glucose cotransporter"/>
    <property type="match status" value="1"/>
</dbReference>
<proteinExistence type="inferred from homology"/>
<evidence type="ECO:0000256" key="13">
    <source>
        <dbReference type="SAM" id="Phobius"/>
    </source>
</evidence>
<dbReference type="RefSeq" id="WP_316557278.1">
    <property type="nucleotide sequence ID" value="NZ_CP131059.1"/>
</dbReference>
<dbReference type="AlphaFoldDB" id="A0AA96V2F5"/>
<feature type="transmembrane region" description="Helical" evidence="13">
    <location>
        <begin position="121"/>
        <end position="147"/>
    </location>
</feature>
<dbReference type="GO" id="GO:0006814">
    <property type="term" value="P:sodium ion transport"/>
    <property type="evidence" value="ECO:0007669"/>
    <property type="project" value="UniProtKB-KW"/>
</dbReference>
<feature type="transmembrane region" description="Helical" evidence="13">
    <location>
        <begin position="76"/>
        <end position="94"/>
    </location>
</feature>
<feature type="transmembrane region" description="Helical" evidence="13">
    <location>
        <begin position="47"/>
        <end position="70"/>
    </location>
</feature>
<sequence>MDMLVMFGICLAIYILVLLAIGWYYSKKQKSVVDFWLAGRKIGYIPIGFSAAASWITGGGILAVTASYLIGGLGSIWTFAAPNVIALFVIGLLVSKIKSLPAITQPELLEQRYAGSIRLPVAIIVAIVMMLFAAADVSGLMLIFNVFFGLDPIYAAILIAVAVSAYVMLGGLSAVVWTDVIQYILLASVTIFLTIAVLMTASDLSALSIGDFITSTQSGTGWWNPISIGLPMVLIFCVAIIPGWISEHDQWQKVWAAKDEKNARNGFFLGSFLIFIIFGICCCLLGLGLRYLFPEITGMGEAEIALLAFSVSNYSSIILILIALGLTAAAMSCMDTFATSGGSTISRDIYQRYIKPDATMNQLKIVNRIAVLIIILGATLIAFTDINIIEYIHIATYIASAAYFFPLMVGLYWKRATKEGAIASLVIGGVCQIGLVIVDMYMGTNEAGVYYLETISPILTCHGVIVSMFLSAAAIVIFSLITKQSSVYNLAPFFDDEAKKLETDEVTKVNTESGDYGGYRDVLHTEVNGEREHLQLDLKASAPLNWDRFIEELRTKNTAWFTSSGSNTVYRLTHADLLSCPMISRGNNEQEIWIAAEPRVEKTDVAQVEIYLAYKEIVETLQSMGILTDFIKLEDRKAI</sequence>
<feature type="transmembrane region" description="Helical" evidence="13">
    <location>
        <begin position="6"/>
        <end position="26"/>
    </location>
</feature>
<evidence type="ECO:0000256" key="12">
    <source>
        <dbReference type="RuleBase" id="RU362091"/>
    </source>
</evidence>
<evidence type="ECO:0000313" key="15">
    <source>
        <dbReference type="Proteomes" id="UP001302978"/>
    </source>
</evidence>
<feature type="transmembrane region" description="Helical" evidence="13">
    <location>
        <begin position="222"/>
        <end position="245"/>
    </location>
</feature>
<evidence type="ECO:0000256" key="2">
    <source>
        <dbReference type="ARBA" id="ARBA00006434"/>
    </source>
</evidence>
<dbReference type="GO" id="GO:0046942">
    <property type="term" value="P:carboxylic acid transport"/>
    <property type="evidence" value="ECO:0007669"/>
    <property type="project" value="UniProtKB-ARBA"/>
</dbReference>
<evidence type="ECO:0000256" key="1">
    <source>
        <dbReference type="ARBA" id="ARBA00004651"/>
    </source>
</evidence>
<feature type="transmembrane region" description="Helical" evidence="13">
    <location>
        <begin position="266"/>
        <end position="292"/>
    </location>
</feature>
<dbReference type="KEGG" id="mehf:MmiHf6_14340"/>
<gene>
    <name evidence="14" type="primary">actP</name>
    <name evidence="14" type="ORF">MmiHf6_14340</name>
</gene>
<feature type="transmembrane region" description="Helical" evidence="13">
    <location>
        <begin position="454"/>
        <end position="481"/>
    </location>
</feature>
<reference evidence="14 15" key="1">
    <citation type="submission" date="2023-07" db="EMBL/GenBank/DDBJ databases">
        <title>Closed genoem sequence of Methanomicrococcus sp. Hf6.</title>
        <authorList>
            <person name="Poehlein A."/>
            <person name="Protasov E."/>
            <person name="Platt K."/>
            <person name="Reeh H."/>
            <person name="Daniel R."/>
            <person name="Brune A."/>
        </authorList>
    </citation>
    <scope>NUCLEOTIDE SEQUENCE [LARGE SCALE GENOMIC DNA]</scope>
    <source>
        <strain evidence="14 15">Hf6</strain>
    </source>
</reference>
<dbReference type="CDD" id="cd10322">
    <property type="entry name" value="SLC5sbd"/>
    <property type="match status" value="1"/>
</dbReference>
<dbReference type="GeneID" id="85196028"/>
<dbReference type="Pfam" id="PF00474">
    <property type="entry name" value="SSF"/>
    <property type="match status" value="1"/>
</dbReference>
<dbReference type="InterPro" id="IPR018212">
    <property type="entry name" value="Na/solute_symporter_CS"/>
</dbReference>
<evidence type="ECO:0000313" key="14">
    <source>
        <dbReference type="EMBL" id="WNY24105.1"/>
    </source>
</evidence>
<accession>A0AA96V2F5</accession>
<keyword evidence="7 13" id="KW-1133">Transmembrane helix</keyword>
<evidence type="ECO:0000256" key="6">
    <source>
        <dbReference type="ARBA" id="ARBA00022847"/>
    </source>
</evidence>
<keyword evidence="4" id="KW-1003">Cell membrane</keyword>
<keyword evidence="3" id="KW-0813">Transport</keyword>
<comment type="similarity">
    <text evidence="2 12">Belongs to the sodium:solute symporter (SSF) (TC 2.A.21) family.</text>
</comment>
<evidence type="ECO:0000256" key="3">
    <source>
        <dbReference type="ARBA" id="ARBA00022448"/>
    </source>
</evidence>
<evidence type="ECO:0000256" key="10">
    <source>
        <dbReference type="ARBA" id="ARBA00023136"/>
    </source>
</evidence>
<dbReference type="PROSITE" id="PS00457">
    <property type="entry name" value="NA_SOLUT_SYMP_2"/>
    <property type="match status" value="1"/>
</dbReference>
<feature type="transmembrane region" description="Helical" evidence="13">
    <location>
        <begin position="153"/>
        <end position="176"/>
    </location>
</feature>
<evidence type="ECO:0000256" key="9">
    <source>
        <dbReference type="ARBA" id="ARBA00023065"/>
    </source>
</evidence>
<evidence type="ECO:0000256" key="5">
    <source>
        <dbReference type="ARBA" id="ARBA00022692"/>
    </source>
</evidence>
<evidence type="ECO:0000256" key="7">
    <source>
        <dbReference type="ARBA" id="ARBA00022989"/>
    </source>
</evidence>
<keyword evidence="8" id="KW-0915">Sodium</keyword>
<keyword evidence="15" id="KW-1185">Reference proteome</keyword>
<dbReference type="PANTHER" id="PTHR48086">
    <property type="entry name" value="SODIUM/PROLINE SYMPORTER-RELATED"/>
    <property type="match status" value="1"/>
</dbReference>
<keyword evidence="9" id="KW-0406">Ion transport</keyword>
<keyword evidence="11" id="KW-0739">Sodium transport</keyword>
<dbReference type="InterPro" id="IPR038377">
    <property type="entry name" value="Na/Glc_symporter_sf"/>
</dbReference>
<evidence type="ECO:0000256" key="4">
    <source>
        <dbReference type="ARBA" id="ARBA00022475"/>
    </source>
</evidence>
<name>A0AA96V2F5_9EURY</name>
<evidence type="ECO:0000256" key="8">
    <source>
        <dbReference type="ARBA" id="ARBA00023053"/>
    </source>
</evidence>
<dbReference type="InterPro" id="IPR050277">
    <property type="entry name" value="Sodium:Solute_Symporter"/>
</dbReference>
<dbReference type="Proteomes" id="UP001302978">
    <property type="component" value="Chromosome"/>
</dbReference>
<keyword evidence="10 13" id="KW-0472">Membrane</keyword>
<feature type="transmembrane region" description="Helical" evidence="13">
    <location>
        <begin position="183"/>
        <end position="202"/>
    </location>
</feature>
<organism evidence="14 15">
    <name type="scientific">Methanimicrococcus hongohii</name>
    <dbReference type="NCBI Taxonomy" id="3028295"/>
    <lineage>
        <taxon>Archaea</taxon>
        <taxon>Methanobacteriati</taxon>
        <taxon>Methanobacteriota</taxon>
        <taxon>Stenosarchaea group</taxon>
        <taxon>Methanomicrobia</taxon>
        <taxon>Methanosarcinales</taxon>
        <taxon>Methanosarcinaceae</taxon>
        <taxon>Methanimicrococcus</taxon>
    </lineage>
</organism>
<keyword evidence="5 13" id="KW-0812">Transmembrane</keyword>
<keyword evidence="6" id="KW-0769">Symport</keyword>
<dbReference type="PANTHER" id="PTHR48086:SF3">
    <property type="entry name" value="SODIUM_PROLINE SYMPORTER"/>
    <property type="match status" value="1"/>
</dbReference>
<dbReference type="EMBL" id="CP131059">
    <property type="protein sequence ID" value="WNY24105.1"/>
    <property type="molecule type" value="Genomic_DNA"/>
</dbReference>
<feature type="transmembrane region" description="Helical" evidence="13">
    <location>
        <begin position="369"/>
        <end position="388"/>
    </location>
</feature>